<feature type="region of interest" description="Disordered" evidence="2">
    <location>
        <begin position="197"/>
        <end position="220"/>
    </location>
</feature>
<reference evidence="3" key="2">
    <citation type="submission" date="2025-09" db="UniProtKB">
        <authorList>
            <consortium name="Ensembl"/>
        </authorList>
    </citation>
    <scope>IDENTIFICATION</scope>
</reference>
<feature type="coiled-coil region" evidence="1">
    <location>
        <begin position="64"/>
        <end position="133"/>
    </location>
</feature>
<dbReference type="InParanoid" id="A0A672G594"/>
<evidence type="ECO:0000313" key="4">
    <source>
        <dbReference type="Proteomes" id="UP000472267"/>
    </source>
</evidence>
<accession>A0A672G594</accession>
<gene>
    <name evidence="3" type="primary">si:ch211-1a19.3</name>
</gene>
<dbReference type="AlphaFoldDB" id="A0A672G594"/>
<reference evidence="3" key="1">
    <citation type="submission" date="2025-08" db="UniProtKB">
        <authorList>
            <consortium name="Ensembl"/>
        </authorList>
    </citation>
    <scope>IDENTIFICATION</scope>
</reference>
<evidence type="ECO:0000256" key="1">
    <source>
        <dbReference type="SAM" id="Coils"/>
    </source>
</evidence>
<dbReference type="Proteomes" id="UP000472267">
    <property type="component" value="Unassembled WGS sequence"/>
</dbReference>
<sequence>MMSWGCSGQTLALAVLSAWSLASLITIVAWATSPDLKGAARCRGDLRAAAVQLEGQRAVWGGERSQLEGALQAEREARERAESRAAALTLGMERLNQSLEECRETEAALRQNVSLLLDEREQQRRQLANLSAHIAAQDELVAYLEHNATQALMAAAACERLRTAEQHQAAAARTQTEACRVHQDFLQRQLAVCKAPEADAPRTQQQGPPPSPTPSRAAPPTLWSPALLALVCGVLRLLN</sequence>
<dbReference type="OrthoDB" id="8942450at2759"/>
<proteinExistence type="predicted"/>
<dbReference type="Ensembl" id="ENSSFAT00005013954.1">
    <property type="protein sequence ID" value="ENSSFAP00005013387.1"/>
    <property type="gene ID" value="ENSSFAG00005007279.1"/>
</dbReference>
<evidence type="ECO:0000256" key="2">
    <source>
        <dbReference type="SAM" id="MobiDB-lite"/>
    </source>
</evidence>
<keyword evidence="1" id="KW-0175">Coiled coil</keyword>
<keyword evidence="4" id="KW-1185">Reference proteome</keyword>
<protein>
    <submittedName>
        <fullName evidence="3">Uncharacterized LOC115385282</fullName>
    </submittedName>
</protein>
<name>A0A672G594_SALFA</name>
<evidence type="ECO:0000313" key="3">
    <source>
        <dbReference type="Ensembl" id="ENSSFAP00005013387.1"/>
    </source>
</evidence>
<dbReference type="OMA" id="EAFHQTE"/>
<organism evidence="3 4">
    <name type="scientific">Salarias fasciatus</name>
    <name type="common">Jewelled blenny</name>
    <name type="synonym">Blennius fasciatus</name>
    <dbReference type="NCBI Taxonomy" id="181472"/>
    <lineage>
        <taxon>Eukaryota</taxon>
        <taxon>Metazoa</taxon>
        <taxon>Chordata</taxon>
        <taxon>Craniata</taxon>
        <taxon>Vertebrata</taxon>
        <taxon>Euteleostomi</taxon>
        <taxon>Actinopterygii</taxon>
        <taxon>Neopterygii</taxon>
        <taxon>Teleostei</taxon>
        <taxon>Neoteleostei</taxon>
        <taxon>Acanthomorphata</taxon>
        <taxon>Ovalentaria</taxon>
        <taxon>Blenniimorphae</taxon>
        <taxon>Blenniiformes</taxon>
        <taxon>Blennioidei</taxon>
        <taxon>Blenniidae</taxon>
        <taxon>Salariinae</taxon>
        <taxon>Salarias</taxon>
    </lineage>
</organism>